<organism evidence="1">
    <name type="scientific">Rhizophora mucronata</name>
    <name type="common">Asiatic mangrove</name>
    <dbReference type="NCBI Taxonomy" id="61149"/>
    <lineage>
        <taxon>Eukaryota</taxon>
        <taxon>Viridiplantae</taxon>
        <taxon>Streptophyta</taxon>
        <taxon>Embryophyta</taxon>
        <taxon>Tracheophyta</taxon>
        <taxon>Spermatophyta</taxon>
        <taxon>Magnoliopsida</taxon>
        <taxon>eudicotyledons</taxon>
        <taxon>Gunneridae</taxon>
        <taxon>Pentapetalae</taxon>
        <taxon>rosids</taxon>
        <taxon>fabids</taxon>
        <taxon>Malpighiales</taxon>
        <taxon>Rhizophoraceae</taxon>
        <taxon>Rhizophora</taxon>
    </lineage>
</organism>
<dbReference type="AlphaFoldDB" id="A0A2P2QRQ1"/>
<name>A0A2P2QRQ1_RHIMU</name>
<accession>A0A2P2QRQ1</accession>
<sequence length="79" mass="9352">MINCKPSIFIKVKMPKLNRNCTINYMGILQVKITSYADNMNFYISEETLETPLICYSKTKQNKRFTNHNVRQCPWQTSK</sequence>
<protein>
    <submittedName>
        <fullName evidence="1">Uncharacterized protein</fullName>
    </submittedName>
</protein>
<proteinExistence type="predicted"/>
<evidence type="ECO:0000313" key="1">
    <source>
        <dbReference type="EMBL" id="MBX69643.1"/>
    </source>
</evidence>
<dbReference type="EMBL" id="GGEC01089159">
    <property type="protein sequence ID" value="MBX69643.1"/>
    <property type="molecule type" value="Transcribed_RNA"/>
</dbReference>
<reference evidence="1" key="1">
    <citation type="submission" date="2018-02" db="EMBL/GenBank/DDBJ databases">
        <title>Rhizophora mucronata_Transcriptome.</title>
        <authorList>
            <person name="Meera S.P."/>
            <person name="Sreeshan A."/>
            <person name="Augustine A."/>
        </authorList>
    </citation>
    <scope>NUCLEOTIDE SEQUENCE</scope>
    <source>
        <tissue evidence="1">Leaf</tissue>
    </source>
</reference>